<feature type="signal peptide" evidence="2">
    <location>
        <begin position="1"/>
        <end position="26"/>
    </location>
</feature>
<evidence type="ECO:0000313" key="3">
    <source>
        <dbReference type="EMBL" id="MDD0815035.1"/>
    </source>
</evidence>
<sequence length="450" mass="49826">MKNRILKPLGLLACTWPLLWGGLASAADESAGAADTEQAMARFQSTYIWQKKSNFSAAYSGPNSLIPRSERSYTLTFDGYFGFRPWQNAELYFVPEITQGLPLSNLTGLGGFTSGEATRVSGTNPTLYRQKLFLRQTWNQGGGQQRVDADVDQLAGFVDRDRVVLTAGNFSTLDIFDDNLYAKDPRSQFLNWSGMSHLAYDYAADARGFGWGAALEWYTGDWVLRAGRMTGPTTPNGLPTDLRIFKHYGDQVEVEHAHTLAGQPGKVRVLAWRSRALLSSYAEALAYGQANPNASKEWISAVRNGDKTKYGLGLNVEQAVNDRSGVFLRAMKGDGKTETYAFAEADASFSTGYSTRGTAWSRDQDTLGLMYARNMLSADRRKYLAAGGISFFIGDGALRYRPETLFEVYYNMKVSKGLWVSLDYQRIANPAYNADRGPVNVGSVRLHAEF</sequence>
<proteinExistence type="inferred from homology"/>
<protein>
    <submittedName>
        <fullName evidence="3">Carbohydrate porin</fullName>
    </submittedName>
</protein>
<evidence type="ECO:0000313" key="4">
    <source>
        <dbReference type="Proteomes" id="UP001528672"/>
    </source>
</evidence>
<comment type="similarity">
    <text evidence="1 2">Belongs to the OprB family.</text>
</comment>
<keyword evidence="4" id="KW-1185">Reference proteome</keyword>
<keyword evidence="2" id="KW-0732">Signal</keyword>
<reference evidence="3 4" key="1">
    <citation type="submission" date="2023-02" db="EMBL/GenBank/DDBJ databases">
        <title>Bacterial whole genome sequence for Curvibacter sp. HBC28.</title>
        <authorList>
            <person name="Le V."/>
            <person name="Ko S.-R."/>
            <person name="Ahn C.-Y."/>
            <person name="Oh H.-M."/>
        </authorList>
    </citation>
    <scope>NUCLEOTIDE SEQUENCE [LARGE SCALE GENOMIC DNA]</scope>
    <source>
        <strain evidence="3 4">HBC28</strain>
    </source>
</reference>
<evidence type="ECO:0000256" key="2">
    <source>
        <dbReference type="RuleBase" id="RU363072"/>
    </source>
</evidence>
<accession>A0ABT5MF73</accession>
<organism evidence="3 4">
    <name type="scientific">Curvibacter microcysteis</name>
    <dbReference type="NCBI Taxonomy" id="3026419"/>
    <lineage>
        <taxon>Bacteria</taxon>
        <taxon>Pseudomonadati</taxon>
        <taxon>Pseudomonadota</taxon>
        <taxon>Betaproteobacteria</taxon>
        <taxon>Burkholderiales</taxon>
        <taxon>Comamonadaceae</taxon>
        <taxon>Curvibacter</taxon>
    </lineage>
</organism>
<name>A0ABT5MF73_9BURK</name>
<comment type="caution">
    <text evidence="3">The sequence shown here is derived from an EMBL/GenBank/DDBJ whole genome shotgun (WGS) entry which is preliminary data.</text>
</comment>
<dbReference type="InterPro" id="IPR038673">
    <property type="entry name" value="OprB_sf"/>
</dbReference>
<feature type="chain" id="PRO_5044981206" evidence="2">
    <location>
        <begin position="27"/>
        <end position="450"/>
    </location>
</feature>
<dbReference type="Proteomes" id="UP001528672">
    <property type="component" value="Unassembled WGS sequence"/>
</dbReference>
<dbReference type="InterPro" id="IPR007049">
    <property type="entry name" value="Carb-sel_porin_OprB"/>
</dbReference>
<dbReference type="RefSeq" id="WP_273926697.1">
    <property type="nucleotide sequence ID" value="NZ_JAQSIO010000003.1"/>
</dbReference>
<gene>
    <name evidence="3" type="ORF">PSQ39_10375</name>
</gene>
<dbReference type="Pfam" id="PF04966">
    <property type="entry name" value="OprB"/>
    <property type="match status" value="1"/>
</dbReference>
<evidence type="ECO:0000256" key="1">
    <source>
        <dbReference type="ARBA" id="ARBA00008769"/>
    </source>
</evidence>
<dbReference type="Gene3D" id="2.40.160.180">
    <property type="entry name" value="Carbohydrate-selective porin OprB"/>
    <property type="match status" value="1"/>
</dbReference>
<dbReference type="EMBL" id="JAQSIO010000003">
    <property type="protein sequence ID" value="MDD0815035.1"/>
    <property type="molecule type" value="Genomic_DNA"/>
</dbReference>